<proteinExistence type="predicted"/>
<dbReference type="EMBL" id="JACCFJ010000001">
    <property type="protein sequence ID" value="NYI86021.1"/>
    <property type="molecule type" value="Genomic_DNA"/>
</dbReference>
<dbReference type="AlphaFoldDB" id="A0A853ATQ2"/>
<sequence>MEALRRAGGLGAGRSIDSAVRSTCVLLDGAAFDGALWPDRHPPKGLRRPLRDHLAEPASPSSEHSGPSGADVGR</sequence>
<evidence type="ECO:0000256" key="1">
    <source>
        <dbReference type="SAM" id="MobiDB-lite"/>
    </source>
</evidence>
<comment type="caution">
    <text evidence="2">The sequence shown here is derived from an EMBL/GenBank/DDBJ whole genome shotgun (WGS) entry which is preliminary data.</text>
</comment>
<accession>A0A853ATQ2</accession>
<feature type="region of interest" description="Disordered" evidence="1">
    <location>
        <begin position="34"/>
        <end position="74"/>
    </location>
</feature>
<evidence type="ECO:0000313" key="3">
    <source>
        <dbReference type="Proteomes" id="UP000587002"/>
    </source>
</evidence>
<dbReference type="Proteomes" id="UP000587002">
    <property type="component" value="Unassembled WGS sequence"/>
</dbReference>
<reference evidence="2 3" key="1">
    <citation type="submission" date="2020-07" db="EMBL/GenBank/DDBJ databases">
        <title>Sequencing the genomes of 1000 actinobacteria strains.</title>
        <authorList>
            <person name="Klenk H.-P."/>
        </authorList>
    </citation>
    <scope>NUCLEOTIDE SEQUENCE [LARGE SCALE GENOMIC DNA]</scope>
    <source>
        <strain evidence="2 3">DSM 44065</strain>
    </source>
</reference>
<evidence type="ECO:0000313" key="2">
    <source>
        <dbReference type="EMBL" id="NYI86021.1"/>
    </source>
</evidence>
<gene>
    <name evidence="2" type="ORF">HNR68_004651</name>
</gene>
<keyword evidence="3" id="KW-1185">Reference proteome</keyword>
<name>A0A853ATQ2_9PSEU</name>
<protein>
    <submittedName>
        <fullName evidence="2">Uncharacterized protein</fullName>
    </submittedName>
</protein>
<organism evidence="2 3">
    <name type="scientific">Saccharopolyspora hordei</name>
    <dbReference type="NCBI Taxonomy" id="1838"/>
    <lineage>
        <taxon>Bacteria</taxon>
        <taxon>Bacillati</taxon>
        <taxon>Actinomycetota</taxon>
        <taxon>Actinomycetes</taxon>
        <taxon>Pseudonocardiales</taxon>
        <taxon>Pseudonocardiaceae</taxon>
        <taxon>Saccharopolyspora</taxon>
    </lineage>
</organism>